<evidence type="ECO:0000256" key="2">
    <source>
        <dbReference type="SAM" id="MobiDB-lite"/>
    </source>
</evidence>
<dbReference type="OrthoDB" id="10255247at2759"/>
<dbReference type="GO" id="GO:0035253">
    <property type="term" value="C:ciliary rootlet"/>
    <property type="evidence" value="ECO:0007669"/>
    <property type="project" value="TreeGrafter"/>
</dbReference>
<feature type="coiled-coil region" evidence="1">
    <location>
        <begin position="310"/>
        <end position="337"/>
    </location>
</feature>
<keyword evidence="4" id="KW-1185">Reference proteome</keyword>
<feature type="coiled-coil region" evidence="1">
    <location>
        <begin position="452"/>
        <end position="479"/>
    </location>
</feature>
<protein>
    <submittedName>
        <fullName evidence="3">Uncharacterized protein</fullName>
    </submittedName>
</protein>
<feature type="coiled-coil region" evidence="1">
    <location>
        <begin position="209"/>
        <end position="286"/>
    </location>
</feature>
<dbReference type="EMBL" id="CAJVCH010135851">
    <property type="protein sequence ID" value="CAG7726467.1"/>
    <property type="molecule type" value="Genomic_DNA"/>
</dbReference>
<gene>
    <name evidence="3" type="ORF">AFUS01_LOCUS15380</name>
</gene>
<organism evidence="3 4">
    <name type="scientific">Allacma fusca</name>
    <dbReference type="NCBI Taxonomy" id="39272"/>
    <lineage>
        <taxon>Eukaryota</taxon>
        <taxon>Metazoa</taxon>
        <taxon>Ecdysozoa</taxon>
        <taxon>Arthropoda</taxon>
        <taxon>Hexapoda</taxon>
        <taxon>Collembola</taxon>
        <taxon>Symphypleona</taxon>
        <taxon>Sminthuridae</taxon>
        <taxon>Allacma</taxon>
    </lineage>
</organism>
<feature type="compositionally biased region" description="Basic and acidic residues" evidence="2">
    <location>
        <begin position="536"/>
        <end position="546"/>
    </location>
</feature>
<proteinExistence type="predicted"/>
<dbReference type="Proteomes" id="UP000708208">
    <property type="component" value="Unassembled WGS sequence"/>
</dbReference>
<name>A0A8J2P5H5_9HEXA</name>
<evidence type="ECO:0000313" key="3">
    <source>
        <dbReference type="EMBL" id="CAG7726467.1"/>
    </source>
</evidence>
<dbReference type="GO" id="GO:0003341">
    <property type="term" value="P:cilium movement"/>
    <property type="evidence" value="ECO:0007669"/>
    <property type="project" value="InterPro"/>
</dbReference>
<dbReference type="GO" id="GO:0036158">
    <property type="term" value="P:outer dynein arm assembly"/>
    <property type="evidence" value="ECO:0007669"/>
    <property type="project" value="InterPro"/>
</dbReference>
<evidence type="ECO:0000313" key="4">
    <source>
        <dbReference type="Proteomes" id="UP000708208"/>
    </source>
</evidence>
<dbReference type="GO" id="GO:0097542">
    <property type="term" value="C:ciliary tip"/>
    <property type="evidence" value="ECO:0007669"/>
    <property type="project" value="TreeGrafter"/>
</dbReference>
<feature type="region of interest" description="Disordered" evidence="2">
    <location>
        <begin position="527"/>
        <end position="546"/>
    </location>
</feature>
<keyword evidence="1" id="KW-0175">Coiled coil</keyword>
<evidence type="ECO:0000256" key="1">
    <source>
        <dbReference type="SAM" id="Coils"/>
    </source>
</evidence>
<reference evidence="3" key="1">
    <citation type="submission" date="2021-06" db="EMBL/GenBank/DDBJ databases">
        <authorList>
            <person name="Hodson N. C."/>
            <person name="Mongue J. A."/>
            <person name="Jaron S. K."/>
        </authorList>
    </citation>
    <scope>NUCLEOTIDE SEQUENCE</scope>
</reference>
<dbReference type="GO" id="GO:0036064">
    <property type="term" value="C:ciliary basal body"/>
    <property type="evidence" value="ECO:0007669"/>
    <property type="project" value="TreeGrafter"/>
</dbReference>
<dbReference type="InterPro" id="IPR033192">
    <property type="entry name" value="ODAD3"/>
</dbReference>
<comment type="caution">
    <text evidence="3">The sequence shown here is derived from an EMBL/GenBank/DDBJ whole genome shotgun (WGS) entry which is preliminary data.</text>
</comment>
<accession>A0A8J2P5H5</accession>
<dbReference type="PANTHER" id="PTHR46518">
    <property type="entry name" value="COILED-COIL DOMAIN-CONTAINING PROTEIN 151"/>
    <property type="match status" value="1"/>
</dbReference>
<dbReference type="PANTHER" id="PTHR46518:SF1">
    <property type="entry name" value="OUTER DYNEIN ARM-DOCKING COMPLEX SUBUNIT 3"/>
    <property type="match status" value="1"/>
</dbReference>
<sequence>MSIKESMYSRPIAKPKPKTLTYITDIADLEQDVQEKIDYLRKKMLVTRKREKVIREESTEMTANTAEDLVMLIRQNDRMQATLTEALYSEQDTVKDALRTHPLFQMAMTNKGAEETISWLEDKIFDLAKVINRLYCKMCCKKAKLDDIEMMVSLLEKYPKPGSSPYEIELQERLTKIQLSIELALYRRTTAAVLQKKYKEVKDDIEAGNGQYEIILKEMEKKIEELYSEQQIMSNILCVATQFQKQKQKDLRDYEKAYNTNYKIRRAQLKKKRKQTEDKLEQEERNAILESHRIQAEQQKLNEQVDPKKEQEATERKAKLKEKLEIYRGKLNRLQDIMRVENINKVVTRMRHVVWLAYHLQNEAVLKTQLNRALEKQRNNLLLLKCHMKYSGFVESRDYNEKKAALEADRLAIDAEVQKIHEKMHKFALASHEGSLGILTLLKKLGDRYKGARTYKQRIKTMFSLMENLKDELISAREEVSDPTKEKKPFLKLLKPHRPEKRLVRVGTPPPSDADDDIDDAARDALTDRMVPGRAQMKERSERFMKRIQMKKLEDLK</sequence>
<dbReference type="AlphaFoldDB" id="A0A8J2P5H5"/>